<organism evidence="1 2">
    <name type="scientific">Streptosporangium pseudovulgare</name>
    <dbReference type="NCBI Taxonomy" id="35765"/>
    <lineage>
        <taxon>Bacteria</taxon>
        <taxon>Bacillati</taxon>
        <taxon>Actinomycetota</taxon>
        <taxon>Actinomycetes</taxon>
        <taxon>Streptosporangiales</taxon>
        <taxon>Streptosporangiaceae</taxon>
        <taxon>Streptosporangium</taxon>
    </lineage>
</organism>
<gene>
    <name evidence="1" type="ORF">GCM10010140_72690</name>
</gene>
<proteinExistence type="predicted"/>
<dbReference type="RefSeq" id="WP_189250951.1">
    <property type="nucleotide sequence ID" value="NZ_BMQJ01000030.1"/>
</dbReference>
<evidence type="ECO:0000313" key="2">
    <source>
        <dbReference type="Proteomes" id="UP000611554"/>
    </source>
</evidence>
<sequence length="86" mass="9733">MLASLLPARSWMVDLFTPCGLSDTLEHGLDNLRHRTRATLRCEIDDTARRRRLPSWSGRLADGEPEWLDHLGSAIRAIHQAAVVPY</sequence>
<evidence type="ECO:0000313" key="1">
    <source>
        <dbReference type="EMBL" id="GGQ32063.1"/>
    </source>
</evidence>
<accession>A0ABQ2RH73</accession>
<reference evidence="2" key="1">
    <citation type="journal article" date="2019" name="Int. J. Syst. Evol. Microbiol.">
        <title>The Global Catalogue of Microorganisms (GCM) 10K type strain sequencing project: providing services to taxonomists for standard genome sequencing and annotation.</title>
        <authorList>
            <consortium name="The Broad Institute Genomics Platform"/>
            <consortium name="The Broad Institute Genome Sequencing Center for Infectious Disease"/>
            <person name="Wu L."/>
            <person name="Ma J."/>
        </authorList>
    </citation>
    <scope>NUCLEOTIDE SEQUENCE [LARGE SCALE GENOMIC DNA]</scope>
    <source>
        <strain evidence="2">JCM 3115</strain>
    </source>
</reference>
<comment type="caution">
    <text evidence="1">The sequence shown here is derived from an EMBL/GenBank/DDBJ whole genome shotgun (WGS) entry which is preliminary data.</text>
</comment>
<dbReference type="Proteomes" id="UP000611554">
    <property type="component" value="Unassembled WGS sequence"/>
</dbReference>
<dbReference type="EMBL" id="BMQJ01000030">
    <property type="protein sequence ID" value="GGQ32063.1"/>
    <property type="molecule type" value="Genomic_DNA"/>
</dbReference>
<keyword evidence="2" id="KW-1185">Reference proteome</keyword>
<protein>
    <submittedName>
        <fullName evidence="1">Uncharacterized protein</fullName>
    </submittedName>
</protein>
<name>A0ABQ2RH73_9ACTN</name>